<dbReference type="GO" id="GO:0005524">
    <property type="term" value="F:ATP binding"/>
    <property type="evidence" value="ECO:0007669"/>
    <property type="project" value="UniProtKB-UniRule"/>
</dbReference>
<evidence type="ECO:0000256" key="2">
    <source>
        <dbReference type="ARBA" id="ARBA00022840"/>
    </source>
</evidence>
<dbReference type="Gene3D" id="3.40.50.300">
    <property type="entry name" value="P-loop containing nucleotide triphosphate hydrolases"/>
    <property type="match status" value="3"/>
</dbReference>
<evidence type="ECO:0000256" key="3">
    <source>
        <dbReference type="PROSITE-ProRule" id="PRU00289"/>
    </source>
</evidence>
<feature type="region of interest" description="Disordered" evidence="4">
    <location>
        <begin position="1020"/>
        <end position="1050"/>
    </location>
</feature>
<evidence type="ECO:0000313" key="8">
    <source>
        <dbReference type="Proteomes" id="UP000247832"/>
    </source>
</evidence>
<keyword evidence="5" id="KW-0812">Transmembrane</keyword>
<evidence type="ECO:0000313" key="7">
    <source>
        <dbReference type="EMBL" id="PYI69255.1"/>
    </source>
</evidence>
<feature type="binding site" evidence="3">
    <location>
        <begin position="731"/>
        <end position="738"/>
    </location>
    <ligand>
        <name>ATP</name>
        <dbReference type="ChEBI" id="CHEBI:30616"/>
    </ligand>
</feature>
<dbReference type="OrthoDB" id="9807790at2"/>
<evidence type="ECO:0000256" key="1">
    <source>
        <dbReference type="ARBA" id="ARBA00022741"/>
    </source>
</evidence>
<keyword evidence="2 3" id="KW-0067">ATP-binding</keyword>
<dbReference type="PANTHER" id="PTHR22683">
    <property type="entry name" value="SPORULATION PROTEIN RELATED"/>
    <property type="match status" value="1"/>
</dbReference>
<feature type="region of interest" description="Disordered" evidence="4">
    <location>
        <begin position="1559"/>
        <end position="1579"/>
    </location>
</feature>
<evidence type="ECO:0000259" key="6">
    <source>
        <dbReference type="PROSITE" id="PS50901"/>
    </source>
</evidence>
<gene>
    <name evidence="7" type="ORF">CVV68_02270</name>
</gene>
<keyword evidence="5" id="KW-0472">Membrane</keyword>
<dbReference type="InterPro" id="IPR027417">
    <property type="entry name" value="P-loop_NTPase"/>
</dbReference>
<feature type="compositionally biased region" description="Pro residues" evidence="4">
    <location>
        <begin position="1041"/>
        <end position="1050"/>
    </location>
</feature>
<dbReference type="Proteomes" id="UP000247832">
    <property type="component" value="Unassembled WGS sequence"/>
</dbReference>
<name>A0A2V5LC91_9MICC</name>
<dbReference type="RefSeq" id="WP_110499397.1">
    <property type="nucleotide sequence ID" value="NZ_QJVD01000002.1"/>
</dbReference>
<dbReference type="Gene3D" id="2.60.200.20">
    <property type="match status" value="1"/>
</dbReference>
<dbReference type="EMBL" id="QJVD01000002">
    <property type="protein sequence ID" value="PYI69255.1"/>
    <property type="molecule type" value="Genomic_DNA"/>
</dbReference>
<feature type="region of interest" description="Disordered" evidence="4">
    <location>
        <begin position="1389"/>
        <end position="1410"/>
    </location>
</feature>
<dbReference type="Pfam" id="PF01580">
    <property type="entry name" value="FtsK_SpoIIIE"/>
    <property type="match status" value="1"/>
</dbReference>
<keyword evidence="8" id="KW-1185">Reference proteome</keyword>
<feature type="compositionally biased region" description="Gly residues" evidence="4">
    <location>
        <begin position="46"/>
        <end position="57"/>
    </location>
</feature>
<dbReference type="SUPFAM" id="SSF52540">
    <property type="entry name" value="P-loop containing nucleoside triphosphate hydrolases"/>
    <property type="match status" value="2"/>
</dbReference>
<dbReference type="CDD" id="cd00060">
    <property type="entry name" value="FHA"/>
    <property type="match status" value="1"/>
</dbReference>
<dbReference type="InterPro" id="IPR002543">
    <property type="entry name" value="FtsK_dom"/>
</dbReference>
<dbReference type="PANTHER" id="PTHR22683:SF1">
    <property type="entry name" value="TYPE VII SECRETION SYSTEM PROTEIN ESSC"/>
    <property type="match status" value="1"/>
</dbReference>
<dbReference type="InterPro" id="IPR008984">
    <property type="entry name" value="SMAD_FHA_dom_sf"/>
</dbReference>
<feature type="region of interest" description="Disordered" evidence="4">
    <location>
        <begin position="32"/>
        <end position="59"/>
    </location>
</feature>
<feature type="compositionally biased region" description="Polar residues" evidence="4">
    <location>
        <begin position="1332"/>
        <end position="1345"/>
    </location>
</feature>
<feature type="transmembrane region" description="Helical" evidence="5">
    <location>
        <begin position="370"/>
        <end position="389"/>
    </location>
</feature>
<reference evidence="7 8" key="1">
    <citation type="submission" date="2018-05" db="EMBL/GenBank/DDBJ databases">
        <title>Genetic diversity of glacier-inhabiting Cryobacterium bacteria in China and description of Cryobacterium mengkeensis sp. nov. and Arthrobacter glacialis sp. nov.</title>
        <authorList>
            <person name="Liu Q."/>
            <person name="Xin Y.-H."/>
        </authorList>
    </citation>
    <scope>NUCLEOTIDE SEQUENCE [LARGE SCALE GENOMIC DNA]</scope>
    <source>
        <strain evidence="7 8">LI2</strain>
    </source>
</reference>
<feature type="region of interest" description="Disordered" evidence="4">
    <location>
        <begin position="1297"/>
        <end position="1368"/>
    </location>
</feature>
<proteinExistence type="predicted"/>
<feature type="transmembrane region" description="Helical" evidence="5">
    <location>
        <begin position="345"/>
        <end position="364"/>
    </location>
</feature>
<evidence type="ECO:0000256" key="5">
    <source>
        <dbReference type="SAM" id="Phobius"/>
    </source>
</evidence>
<feature type="domain" description="FtsK" evidence="6">
    <location>
        <begin position="703"/>
        <end position="904"/>
    </location>
</feature>
<protein>
    <recommendedName>
        <fullName evidence="6">FtsK domain-containing protein</fullName>
    </recommendedName>
</protein>
<feature type="compositionally biased region" description="Polar residues" evidence="4">
    <location>
        <begin position="1568"/>
        <end position="1579"/>
    </location>
</feature>
<comment type="caution">
    <text evidence="7">The sequence shown here is derived from an EMBL/GenBank/DDBJ whole genome shotgun (WGS) entry which is preliminary data.</text>
</comment>
<organism evidence="7 8">
    <name type="scientific">Arthrobacter livingstonensis</name>
    <dbReference type="NCBI Taxonomy" id="670078"/>
    <lineage>
        <taxon>Bacteria</taxon>
        <taxon>Bacillati</taxon>
        <taxon>Actinomycetota</taxon>
        <taxon>Actinomycetes</taxon>
        <taxon>Micrococcales</taxon>
        <taxon>Micrococcaceae</taxon>
        <taxon>Arthrobacter</taxon>
    </lineage>
</organism>
<feature type="region of interest" description="Disordered" evidence="4">
    <location>
        <begin position="231"/>
        <end position="252"/>
    </location>
</feature>
<accession>A0A2V5LC91</accession>
<dbReference type="CDD" id="cd01127">
    <property type="entry name" value="TrwB_TraG_TraD_VirD4"/>
    <property type="match status" value="1"/>
</dbReference>
<keyword evidence="1 3" id="KW-0547">Nucleotide-binding</keyword>
<dbReference type="InterPro" id="IPR050206">
    <property type="entry name" value="FtsK/SpoIIIE/SftA"/>
</dbReference>
<keyword evidence="5" id="KW-1133">Transmembrane helix</keyword>
<dbReference type="PROSITE" id="PS50901">
    <property type="entry name" value="FTSK"/>
    <property type="match status" value="1"/>
</dbReference>
<feature type="compositionally biased region" description="Low complexity" evidence="4">
    <location>
        <begin position="1030"/>
        <end position="1040"/>
    </location>
</feature>
<dbReference type="SUPFAM" id="SSF49879">
    <property type="entry name" value="SMAD/FHA domain"/>
    <property type="match status" value="1"/>
</dbReference>
<dbReference type="GO" id="GO:0003677">
    <property type="term" value="F:DNA binding"/>
    <property type="evidence" value="ECO:0007669"/>
    <property type="project" value="InterPro"/>
</dbReference>
<evidence type="ECO:0000256" key="4">
    <source>
        <dbReference type="SAM" id="MobiDB-lite"/>
    </source>
</evidence>
<sequence>MRLEITAVAGPGAVPFQPAELSVSLPRQVGEAPSGAAEVGTALGSHAGGLPGSGGSPDGSAVVEALSARWPACSFTVAGVPLGDLRVGQRPLTDGAVVVVQGDVGPLGGAGTGRGPRSDAPAVLAVRSGPGAGAMFALHRGRYRLGRGRCQIVIDDPTLSRNHGTLTVGERAMTLTAAPGSTGFSILRGWQDDPLVVAVPLKGTAAVEVGDLIRCGMSGLAIELRTPAGCATDSRDPGLTGPRVDGAGVSGPGADGFGVSGLGAGGAGLDGDAPDGFLSIPSGSGADDAALDHAPGRGAGLGGDAPAGFLSIPSGPRLDRGGLLDAAVLDPVKLPHGAGPPRSRWAMTSAGLLPLVIGVLFAWLTGSWMFLGFAAMGAVAVISPLLGGVRRRREFSALVGAAAVRDAARRTAAFPGADVLVGWALHSGAVNAKPGVAVLRGPDPGVAALRDTDPAGRRLAVRVGTAAQRALVEPVPDYPGFLAPLSSELPMSVPVGQSPVQIAGAPGPLRLLLHFVLMQLDAAGVPVVLMGPVRELPLSARFLPLTVLAGSLSGAVAAVNGLGAGAGTESADGAGPGTVAGRAAAAVPDCVLVSIGQPPTGVRAVFPGIRVLHFTSRLGRSGDDAADVQLQPDGNGAAGMSGGHSFVPDGVPAHIFDRYARARSGSGRSVSTGQAMAPCTVPLPSSSPRAVADRWLANAGGPLTPVPVGRSAAGSELFNFASDGPHLLVGGTTGSGKSEFLRTLVGSLAVAHSPADLQFVFVDFKGGAGLGTLQKFPHTSALVTDLDGRGMDRILGSLRAEIKRRELVLGNAEAADCDAYRSSHANTERGVMAHLVIVIDEFRVLVDQYPVAMAELMRIAAVGRSLGIHLVMATQRPQGAVNADIRANVTSSVCLRVQSTFDSQDVIGSGVAAAIGIDTPGRAFISRAGGRPTEFQSATLRLSAFRGGQRPTADLAVDFLQNQIPPGQGGGAAPVAGPVAVADRNFVRGMAGANDGMGGDSDVDSVAGLLTAAWRMLSRPRRQGWAAQDPGTPGTAEPASAPSPTPPLGPPLPWTAARVIVAPELPRELDLDGISVAGTRAGGPGSREAWDPVLVGLVDVPERQSLETLLWSPSRHSHVACVGPRTASSPAVGLLAAQCVASNTAGEGSSKQYLYILDGDGSMRSFSGCPWVGSYVTPSGLRTAARLLLRLGETAAATDAHLVVLVSDWGHWVAAFRSSPWPWAEDSVGELVRRSRPQLAVVLGGERELLSAPFMAAIPNRLFLPYGASSESRLLWPRIPRFTPIPGRAAVLGPMNAAAARGQADDPHVAQLGAAPSPPHPSGTRPWVPSSGDANQEQPWLTSPNGNPPVLESSGSPKPAAPPEPPLVVVGLPEHLSLVDARRAMAWSRRDATESEDPGTGGLHNHSRAHSITVGLGGDGRSPVSVSLATGRFLPVLGGPGSGKSTFMAALRDLNGAPDGIMWVDDATLLTQDQLLAITRTVASGSCALVAVPNHLPSLSRLPLEWGLRTAEQGIVLTPRRQQDGDLFGVRLDTAGSEPLGRAVFIDCGRMEWFQFPHTETLGDPDGQLQQRPFASGPQ</sequence>